<keyword evidence="4 10" id="KW-0863">Zinc-finger</keyword>
<dbReference type="STRING" id="1388766.A0A017SJQ0"/>
<evidence type="ECO:0000256" key="5">
    <source>
        <dbReference type="ARBA" id="ARBA00022833"/>
    </source>
</evidence>
<dbReference type="PROSITE" id="PS50157">
    <property type="entry name" value="ZINC_FINGER_C2H2_2"/>
    <property type="match status" value="2"/>
</dbReference>
<feature type="compositionally biased region" description="Low complexity" evidence="11">
    <location>
        <begin position="213"/>
        <end position="222"/>
    </location>
</feature>
<evidence type="ECO:0000256" key="3">
    <source>
        <dbReference type="ARBA" id="ARBA00022737"/>
    </source>
</evidence>
<dbReference type="GO" id="GO:0008270">
    <property type="term" value="F:zinc ion binding"/>
    <property type="evidence" value="ECO:0007669"/>
    <property type="project" value="UniProtKB-KW"/>
</dbReference>
<keyword evidence="6" id="KW-0805">Transcription regulation</keyword>
<keyword evidence="2" id="KW-0479">Metal-binding</keyword>
<keyword evidence="5" id="KW-0862">Zinc</keyword>
<dbReference type="InterPro" id="IPR036236">
    <property type="entry name" value="Znf_C2H2_sf"/>
</dbReference>
<reference evidence="14" key="1">
    <citation type="journal article" date="2014" name="Nat. Commun.">
        <title>Genomic adaptations of the halophilic Dead Sea filamentous fungus Eurotium rubrum.</title>
        <authorList>
            <person name="Kis-Papo T."/>
            <person name="Weig A.R."/>
            <person name="Riley R."/>
            <person name="Persoh D."/>
            <person name="Salamov A."/>
            <person name="Sun H."/>
            <person name="Lipzen A."/>
            <person name="Wasser S.P."/>
            <person name="Rambold G."/>
            <person name="Grigoriev I.V."/>
            <person name="Nevo E."/>
        </authorList>
    </citation>
    <scope>NUCLEOTIDE SEQUENCE [LARGE SCALE GENOMIC DNA]</scope>
    <source>
        <strain evidence="14">CBS 135680</strain>
    </source>
</reference>
<dbReference type="InterPro" id="IPR013087">
    <property type="entry name" value="Znf_C2H2_type"/>
</dbReference>
<feature type="compositionally biased region" description="Basic and acidic residues" evidence="11">
    <location>
        <begin position="156"/>
        <end position="167"/>
    </location>
</feature>
<feature type="compositionally biased region" description="Low complexity" evidence="11">
    <location>
        <begin position="39"/>
        <end position="49"/>
    </location>
</feature>
<evidence type="ECO:0000256" key="10">
    <source>
        <dbReference type="PROSITE-ProRule" id="PRU00042"/>
    </source>
</evidence>
<evidence type="ECO:0000256" key="6">
    <source>
        <dbReference type="ARBA" id="ARBA00023015"/>
    </source>
</evidence>
<dbReference type="Pfam" id="PF00096">
    <property type="entry name" value="zf-C2H2"/>
    <property type="match status" value="2"/>
</dbReference>
<dbReference type="RefSeq" id="XP_040640582.1">
    <property type="nucleotide sequence ID" value="XM_040780072.1"/>
</dbReference>
<comment type="subcellular location">
    <subcellularLocation>
        <location evidence="1">Nucleus</location>
    </subcellularLocation>
</comment>
<dbReference type="HOGENOM" id="CLU_036835_0_0_1"/>
<dbReference type="EMBL" id="KK088417">
    <property type="protein sequence ID" value="EYE96894.1"/>
    <property type="molecule type" value="Genomic_DNA"/>
</dbReference>
<dbReference type="FunFam" id="3.30.160.60:FF:000793">
    <property type="entry name" value="C2H2 finger domain protein FlbC"/>
    <property type="match status" value="1"/>
</dbReference>
<dbReference type="PANTHER" id="PTHR23233">
    <property type="entry name" value="SAL-LIKE PROTEIN"/>
    <property type="match status" value="1"/>
</dbReference>
<dbReference type="SMART" id="SM00355">
    <property type="entry name" value="ZnF_C2H2"/>
    <property type="match status" value="2"/>
</dbReference>
<dbReference type="Gene3D" id="3.30.160.60">
    <property type="entry name" value="Classic Zinc Finger"/>
    <property type="match status" value="2"/>
</dbReference>
<dbReference type="GO" id="GO:0000978">
    <property type="term" value="F:RNA polymerase II cis-regulatory region sequence-specific DNA binding"/>
    <property type="evidence" value="ECO:0007669"/>
    <property type="project" value="TreeGrafter"/>
</dbReference>
<feature type="region of interest" description="Disordered" evidence="11">
    <location>
        <begin position="32"/>
        <end position="53"/>
    </location>
</feature>
<keyword evidence="14" id="KW-1185">Reference proteome</keyword>
<feature type="domain" description="C2H2-type" evidence="12">
    <location>
        <begin position="299"/>
        <end position="326"/>
    </location>
</feature>
<evidence type="ECO:0000256" key="9">
    <source>
        <dbReference type="ARBA" id="ARBA00038474"/>
    </source>
</evidence>
<gene>
    <name evidence="13" type="ORF">EURHEDRAFT_401307</name>
</gene>
<dbReference type="OrthoDB" id="6077919at2759"/>
<evidence type="ECO:0000256" key="8">
    <source>
        <dbReference type="ARBA" id="ARBA00023242"/>
    </source>
</evidence>
<evidence type="ECO:0000256" key="11">
    <source>
        <dbReference type="SAM" id="MobiDB-lite"/>
    </source>
</evidence>
<accession>A0A017SJQ0</accession>
<evidence type="ECO:0000256" key="1">
    <source>
        <dbReference type="ARBA" id="ARBA00004123"/>
    </source>
</evidence>
<feature type="domain" description="C2H2-type" evidence="12">
    <location>
        <begin position="327"/>
        <end position="356"/>
    </location>
</feature>
<keyword evidence="8" id="KW-0539">Nucleus</keyword>
<name>A0A017SJQ0_ASPRC</name>
<feature type="compositionally biased region" description="Low complexity" evidence="11">
    <location>
        <begin position="246"/>
        <end position="257"/>
    </location>
</feature>
<feature type="region of interest" description="Disordered" evidence="11">
    <location>
        <begin position="152"/>
        <end position="176"/>
    </location>
</feature>
<evidence type="ECO:0000256" key="7">
    <source>
        <dbReference type="ARBA" id="ARBA00023163"/>
    </source>
</evidence>
<protein>
    <recommendedName>
        <fullName evidence="12">C2H2-type domain-containing protein</fullName>
    </recommendedName>
</protein>
<dbReference type="GO" id="GO:0000981">
    <property type="term" value="F:DNA-binding transcription factor activity, RNA polymerase II-specific"/>
    <property type="evidence" value="ECO:0007669"/>
    <property type="project" value="TreeGrafter"/>
</dbReference>
<feature type="compositionally biased region" description="Low complexity" evidence="11">
    <location>
        <begin position="90"/>
        <end position="106"/>
    </location>
</feature>
<dbReference type="InterPro" id="IPR051565">
    <property type="entry name" value="Sal_C2H2-zinc-finger"/>
</dbReference>
<evidence type="ECO:0000313" key="14">
    <source>
        <dbReference type="Proteomes" id="UP000019804"/>
    </source>
</evidence>
<keyword evidence="7" id="KW-0804">Transcription</keyword>
<organism evidence="13 14">
    <name type="scientific">Aspergillus ruber (strain CBS 135680)</name>
    <dbReference type="NCBI Taxonomy" id="1388766"/>
    <lineage>
        <taxon>Eukaryota</taxon>
        <taxon>Fungi</taxon>
        <taxon>Dikarya</taxon>
        <taxon>Ascomycota</taxon>
        <taxon>Pezizomycotina</taxon>
        <taxon>Eurotiomycetes</taxon>
        <taxon>Eurotiomycetidae</taxon>
        <taxon>Eurotiales</taxon>
        <taxon>Aspergillaceae</taxon>
        <taxon>Aspergillus</taxon>
        <taxon>Aspergillus subgen. Aspergillus</taxon>
    </lineage>
</organism>
<dbReference type="PROSITE" id="PS00028">
    <property type="entry name" value="ZINC_FINGER_C2H2_1"/>
    <property type="match status" value="2"/>
</dbReference>
<dbReference type="GO" id="GO:0005634">
    <property type="term" value="C:nucleus"/>
    <property type="evidence" value="ECO:0007669"/>
    <property type="project" value="UniProtKB-SubCell"/>
</dbReference>
<dbReference type="FunFam" id="3.30.160.60:FF:001278">
    <property type="entry name" value="C2H2 finger domain protein FlbC"/>
    <property type="match status" value="1"/>
</dbReference>
<dbReference type="GeneID" id="63695196"/>
<evidence type="ECO:0000259" key="12">
    <source>
        <dbReference type="PROSITE" id="PS50157"/>
    </source>
</evidence>
<comment type="similarity">
    <text evidence="9">Belongs to the sal C2H2-type zinc-finger protein family.</text>
</comment>
<evidence type="ECO:0000256" key="4">
    <source>
        <dbReference type="ARBA" id="ARBA00022771"/>
    </source>
</evidence>
<dbReference type="SUPFAM" id="SSF57667">
    <property type="entry name" value="beta-beta-alpha zinc fingers"/>
    <property type="match status" value="1"/>
</dbReference>
<feature type="region of interest" description="Disordered" evidence="11">
    <location>
        <begin position="198"/>
        <end position="222"/>
    </location>
</feature>
<feature type="region of interest" description="Disordered" evidence="11">
    <location>
        <begin position="86"/>
        <end position="119"/>
    </location>
</feature>
<evidence type="ECO:0000256" key="2">
    <source>
        <dbReference type="ARBA" id="ARBA00022723"/>
    </source>
</evidence>
<feature type="region of interest" description="Disordered" evidence="11">
    <location>
        <begin position="246"/>
        <end position="300"/>
    </location>
</feature>
<evidence type="ECO:0000313" key="13">
    <source>
        <dbReference type="EMBL" id="EYE96894.1"/>
    </source>
</evidence>
<feature type="compositionally biased region" description="Polar residues" evidence="11">
    <location>
        <begin position="282"/>
        <end position="295"/>
    </location>
</feature>
<proteinExistence type="inferred from homology"/>
<dbReference type="Proteomes" id="UP000019804">
    <property type="component" value="Unassembled WGS sequence"/>
</dbReference>
<dbReference type="AlphaFoldDB" id="A0A017SJQ0"/>
<sequence length="363" mass="38867">MTMVLENQNRPYGGMAFDSVYHHHGLPHPNTPQFTDPWAAAHSSSHSNAPVYAPLNPIKQEDVNNRPSPLSMPYSAASIPVSAPSLVSGPASASYSTPATTTTAAPSYPPAPEIMSMPHEMPRTSFEHPPTYTTASSMSSFAPASYAPLSYAPPLHHQDRRMSHADSRVGQPQHPAPTFGDALDASRGMVALSQDLTPRNIYGPRNSRGSGDSYGFPSANSSGSSISSGGNYPYYSASVASVDSSVTDYSSTSDSYDNGISSRTLPRPSTLLSGAAPPGPQSMMSQFSSKMPSNTQKKHKCKVCDKRFTRPSSLQTHMYSHTGEKPFACDVEGCGRHFSVVSNLRRHKKVHKGDKEGASGDEE</sequence>
<keyword evidence="3" id="KW-0677">Repeat</keyword>
<dbReference type="PANTHER" id="PTHR23233:SF84">
    <property type="entry name" value="FI23031P1"/>
    <property type="match status" value="1"/>
</dbReference>